<evidence type="ECO:0000313" key="2">
    <source>
        <dbReference type="Proteomes" id="UP001163324"/>
    </source>
</evidence>
<dbReference type="Proteomes" id="UP001163324">
    <property type="component" value="Chromosome 5"/>
</dbReference>
<gene>
    <name evidence="1" type="ORF">N3K66_005663</name>
</gene>
<reference evidence="1" key="1">
    <citation type="submission" date="2022-10" db="EMBL/GenBank/DDBJ databases">
        <title>Complete Genome of Trichothecium roseum strain YXFP-22015, a Plant Pathogen Isolated from Citrus.</title>
        <authorList>
            <person name="Wang Y."/>
            <person name="Zhu L."/>
        </authorList>
    </citation>
    <scope>NUCLEOTIDE SEQUENCE</scope>
    <source>
        <strain evidence="1">YXFP-22015</strain>
    </source>
</reference>
<proteinExistence type="predicted"/>
<protein>
    <submittedName>
        <fullName evidence="1">Uncharacterized protein</fullName>
    </submittedName>
</protein>
<keyword evidence="2" id="KW-1185">Reference proteome</keyword>
<name>A0ACC0V069_9HYPO</name>
<dbReference type="EMBL" id="CM047944">
    <property type="protein sequence ID" value="KAI9899202.1"/>
    <property type="molecule type" value="Genomic_DNA"/>
</dbReference>
<accession>A0ACC0V069</accession>
<evidence type="ECO:0000313" key="1">
    <source>
        <dbReference type="EMBL" id="KAI9899202.1"/>
    </source>
</evidence>
<sequence>MLAQIPPLLLPLILLITSTSAPTASAAAFVPQKQCRAFPGDPQWPSQDAWGRLNDTLGGRLLRPLAPAGVCHKEQPNFDEARCAALGEGWHLAGLHVADPVSVLSSQFSGDTCLPDPEAPCSVGGYPSFVVNATCAEHVKAGVDFARENNVRLVVKSTGHDYLGRSIAPGALSIWTHHLNAQTYHEGRFELGGSGRIVEGSAITAGGGTPMLEVYEFGGARGRTVVGGTGATVGVAGYSSGGGHSVLSPRYGLAADNVLQMEVVTPSGELLTVNEDQHPDLFWALRGGGGSTFGVVTKLTIRTFPSPRIQKASWNVYTAANSTALPDVIAYLFTQFPTLMDGGLSGYNFVQSGIDNPAPGPGAPDKVSGLTGSYVLQDDDDPEAIPRLIGPVEEAIRERWGGAVVSALNVSAYGSFLDWYRENLDPGSAGFDVYLRSRLLDRETLEGGGGERALRRALEPTLGDPLSGLQAFMVGGEGVKNAEPRGGGNSVLPAWRSAYVHALLPQSFAPNNATAEKEARQLIEAKLRPLRELTPGSGSYLNEAYPYEEDWQETFWGDNYGRLLAVKRAVDPADVFWCAPCVGNEGWEAGDDGRLCRV</sequence>
<comment type="caution">
    <text evidence="1">The sequence shown here is derived from an EMBL/GenBank/DDBJ whole genome shotgun (WGS) entry which is preliminary data.</text>
</comment>
<organism evidence="1 2">
    <name type="scientific">Trichothecium roseum</name>
    <dbReference type="NCBI Taxonomy" id="47278"/>
    <lineage>
        <taxon>Eukaryota</taxon>
        <taxon>Fungi</taxon>
        <taxon>Dikarya</taxon>
        <taxon>Ascomycota</taxon>
        <taxon>Pezizomycotina</taxon>
        <taxon>Sordariomycetes</taxon>
        <taxon>Hypocreomycetidae</taxon>
        <taxon>Hypocreales</taxon>
        <taxon>Hypocreales incertae sedis</taxon>
        <taxon>Trichothecium</taxon>
    </lineage>
</organism>